<dbReference type="PANTHER" id="PTHR33545:SF4">
    <property type="entry name" value="UPF0750 MEMBRANE PROTEIN YXKD"/>
    <property type="match status" value="1"/>
</dbReference>
<keyword evidence="4 6" id="KW-1133">Transmembrane helix</keyword>
<dbReference type="InterPro" id="IPR051461">
    <property type="entry name" value="UPF0750_membrane"/>
</dbReference>
<accession>A0A511ZI73</accession>
<keyword evidence="9" id="KW-1185">Reference proteome</keyword>
<evidence type="ECO:0000259" key="7">
    <source>
        <dbReference type="Pfam" id="PF10035"/>
    </source>
</evidence>
<proteinExistence type="predicted"/>
<evidence type="ECO:0000313" key="8">
    <source>
        <dbReference type="EMBL" id="GEN87131.1"/>
    </source>
</evidence>
<evidence type="ECO:0000313" key="9">
    <source>
        <dbReference type="Proteomes" id="UP000321558"/>
    </source>
</evidence>
<evidence type="ECO:0000256" key="3">
    <source>
        <dbReference type="ARBA" id="ARBA00022692"/>
    </source>
</evidence>
<feature type="transmembrane region" description="Helical" evidence="6">
    <location>
        <begin position="74"/>
        <end position="91"/>
    </location>
</feature>
<evidence type="ECO:0000256" key="1">
    <source>
        <dbReference type="ARBA" id="ARBA00004651"/>
    </source>
</evidence>
<evidence type="ECO:0000256" key="4">
    <source>
        <dbReference type="ARBA" id="ARBA00022989"/>
    </source>
</evidence>
<dbReference type="InterPro" id="IPR003740">
    <property type="entry name" value="YitT"/>
</dbReference>
<evidence type="ECO:0000256" key="6">
    <source>
        <dbReference type="SAM" id="Phobius"/>
    </source>
</evidence>
<organism evidence="8 9">
    <name type="scientific">Oceanobacillus sojae</name>
    <dbReference type="NCBI Taxonomy" id="582851"/>
    <lineage>
        <taxon>Bacteria</taxon>
        <taxon>Bacillati</taxon>
        <taxon>Bacillota</taxon>
        <taxon>Bacilli</taxon>
        <taxon>Bacillales</taxon>
        <taxon>Bacillaceae</taxon>
        <taxon>Oceanobacillus</taxon>
    </lineage>
</organism>
<evidence type="ECO:0000256" key="5">
    <source>
        <dbReference type="ARBA" id="ARBA00023136"/>
    </source>
</evidence>
<dbReference type="PANTHER" id="PTHR33545">
    <property type="entry name" value="UPF0750 MEMBRANE PROTEIN YITT-RELATED"/>
    <property type="match status" value="1"/>
</dbReference>
<dbReference type="Pfam" id="PF02588">
    <property type="entry name" value="YitT_membrane"/>
    <property type="match status" value="1"/>
</dbReference>
<gene>
    <name evidence="8" type="ORF">OSO01_18700</name>
</gene>
<dbReference type="Proteomes" id="UP000321558">
    <property type="component" value="Unassembled WGS sequence"/>
</dbReference>
<feature type="transmembrane region" description="Helical" evidence="6">
    <location>
        <begin position="7"/>
        <end position="27"/>
    </location>
</feature>
<evidence type="ECO:0000256" key="2">
    <source>
        <dbReference type="ARBA" id="ARBA00022475"/>
    </source>
</evidence>
<comment type="subcellular location">
    <subcellularLocation>
        <location evidence="1">Cell membrane</location>
        <topology evidence="1">Multi-pass membrane protein</topology>
    </subcellularLocation>
</comment>
<feature type="transmembrane region" description="Helical" evidence="6">
    <location>
        <begin position="47"/>
        <end position="67"/>
    </location>
</feature>
<dbReference type="PIRSF" id="PIRSF006483">
    <property type="entry name" value="Membrane_protein_YitT"/>
    <property type="match status" value="1"/>
</dbReference>
<keyword evidence="3 6" id="KW-0812">Transmembrane</keyword>
<feature type="transmembrane region" description="Helical" evidence="6">
    <location>
        <begin position="103"/>
        <end position="121"/>
    </location>
</feature>
<sequence length="280" mass="31127">MKQVFKELFGIFIGCLLFVIGVNFYIIPNMLSEGGIIGISVITHYLFNWPLGVTNLIFNLILILAGFKLFKKKTMYYTLFSVFSSSLLLYLTENTRPLTDDVLLSAVFAGLFVGGGLGLIFRFGGTNGGTTVLARGLNQYLGLSVGNAMLLIDIIIVLSSVFIIGVDKGMYTVISVYIGAKLIDYFVDRMDERAAIFIMSNHADEIANDVLYKMAHGITILDGHGGYSKNEKKILYLVCRKKDILKTKELIKKIDVNAYVTVHQVQEVIRKGYKASMTVQ</sequence>
<keyword evidence="2" id="KW-1003">Cell membrane</keyword>
<protein>
    <submittedName>
        <fullName evidence="8">Membrane protein</fullName>
    </submittedName>
</protein>
<feature type="transmembrane region" description="Helical" evidence="6">
    <location>
        <begin position="141"/>
        <end position="164"/>
    </location>
</feature>
<reference evidence="8 9" key="1">
    <citation type="submission" date="2019-07" db="EMBL/GenBank/DDBJ databases">
        <title>Whole genome shotgun sequence of Oceanobacillus sojae NBRC 105379.</title>
        <authorList>
            <person name="Hosoyama A."/>
            <person name="Uohara A."/>
            <person name="Ohji S."/>
            <person name="Ichikawa N."/>
        </authorList>
    </citation>
    <scope>NUCLEOTIDE SEQUENCE [LARGE SCALE GENOMIC DNA]</scope>
    <source>
        <strain evidence="8 9">NBRC 105379</strain>
    </source>
</reference>
<dbReference type="CDD" id="cd16380">
    <property type="entry name" value="YitT_C"/>
    <property type="match status" value="1"/>
</dbReference>
<dbReference type="Gene3D" id="3.30.70.120">
    <property type="match status" value="1"/>
</dbReference>
<feature type="domain" description="DUF2179" evidence="7">
    <location>
        <begin position="216"/>
        <end position="268"/>
    </location>
</feature>
<dbReference type="InterPro" id="IPR015867">
    <property type="entry name" value="N-reg_PII/ATP_PRibTrfase_C"/>
</dbReference>
<dbReference type="STRING" id="582851.GCA_900162665_00995"/>
<dbReference type="Pfam" id="PF10035">
    <property type="entry name" value="DUF2179"/>
    <property type="match status" value="1"/>
</dbReference>
<feature type="transmembrane region" description="Helical" evidence="6">
    <location>
        <begin position="170"/>
        <end position="187"/>
    </location>
</feature>
<dbReference type="InterPro" id="IPR019264">
    <property type="entry name" value="DUF2179"/>
</dbReference>
<dbReference type="AlphaFoldDB" id="A0A511ZI73"/>
<comment type="caution">
    <text evidence="8">The sequence shown here is derived from an EMBL/GenBank/DDBJ whole genome shotgun (WGS) entry which is preliminary data.</text>
</comment>
<keyword evidence="5 6" id="KW-0472">Membrane</keyword>
<dbReference type="GO" id="GO:0005886">
    <property type="term" value="C:plasma membrane"/>
    <property type="evidence" value="ECO:0007669"/>
    <property type="project" value="UniProtKB-SubCell"/>
</dbReference>
<dbReference type="EMBL" id="BJYM01000006">
    <property type="protein sequence ID" value="GEN87131.1"/>
    <property type="molecule type" value="Genomic_DNA"/>
</dbReference>
<name>A0A511ZI73_9BACI</name>
<dbReference type="OrthoDB" id="1758221at2"/>
<dbReference type="RefSeq" id="WP_147210138.1">
    <property type="nucleotide sequence ID" value="NZ_BJYM01000006.1"/>
</dbReference>